<evidence type="ECO:0000256" key="1">
    <source>
        <dbReference type="SAM" id="Phobius"/>
    </source>
</evidence>
<evidence type="ECO:0000313" key="2">
    <source>
        <dbReference type="EMBL" id="KAK7391635.1"/>
    </source>
</evidence>
<organism evidence="2 3">
    <name type="scientific">Psophocarpus tetragonolobus</name>
    <name type="common">Winged bean</name>
    <name type="synonym">Dolichos tetragonolobus</name>
    <dbReference type="NCBI Taxonomy" id="3891"/>
    <lineage>
        <taxon>Eukaryota</taxon>
        <taxon>Viridiplantae</taxon>
        <taxon>Streptophyta</taxon>
        <taxon>Embryophyta</taxon>
        <taxon>Tracheophyta</taxon>
        <taxon>Spermatophyta</taxon>
        <taxon>Magnoliopsida</taxon>
        <taxon>eudicotyledons</taxon>
        <taxon>Gunneridae</taxon>
        <taxon>Pentapetalae</taxon>
        <taxon>rosids</taxon>
        <taxon>fabids</taxon>
        <taxon>Fabales</taxon>
        <taxon>Fabaceae</taxon>
        <taxon>Papilionoideae</taxon>
        <taxon>50 kb inversion clade</taxon>
        <taxon>NPAAA clade</taxon>
        <taxon>indigoferoid/millettioid clade</taxon>
        <taxon>Phaseoleae</taxon>
        <taxon>Psophocarpus</taxon>
    </lineage>
</organism>
<dbReference type="AlphaFoldDB" id="A0AAN9S9N0"/>
<evidence type="ECO:0000313" key="3">
    <source>
        <dbReference type="Proteomes" id="UP001386955"/>
    </source>
</evidence>
<keyword evidence="1" id="KW-1133">Transmembrane helix</keyword>
<keyword evidence="1" id="KW-0812">Transmembrane</keyword>
<gene>
    <name evidence="2" type="ORF">VNO78_20052</name>
</gene>
<name>A0AAN9S9N0_PSOTE</name>
<keyword evidence="1" id="KW-0472">Membrane</keyword>
<comment type="caution">
    <text evidence="2">The sequence shown here is derived from an EMBL/GenBank/DDBJ whole genome shotgun (WGS) entry which is preliminary data.</text>
</comment>
<dbReference type="EMBL" id="JAYMYS010000005">
    <property type="protein sequence ID" value="KAK7391635.1"/>
    <property type="molecule type" value="Genomic_DNA"/>
</dbReference>
<accession>A0AAN9S9N0</accession>
<dbReference type="Proteomes" id="UP001386955">
    <property type="component" value="Unassembled WGS sequence"/>
</dbReference>
<feature type="transmembrane region" description="Helical" evidence="1">
    <location>
        <begin position="62"/>
        <end position="81"/>
    </location>
</feature>
<feature type="transmembrane region" description="Helical" evidence="1">
    <location>
        <begin position="6"/>
        <end position="28"/>
    </location>
</feature>
<protein>
    <submittedName>
        <fullName evidence="2">Uncharacterized protein</fullName>
    </submittedName>
</protein>
<feature type="transmembrane region" description="Helical" evidence="1">
    <location>
        <begin position="35"/>
        <end position="56"/>
    </location>
</feature>
<reference evidence="2 3" key="1">
    <citation type="submission" date="2024-01" db="EMBL/GenBank/DDBJ databases">
        <title>The genomes of 5 underutilized Papilionoideae crops provide insights into root nodulation and disease resistanc.</title>
        <authorList>
            <person name="Jiang F."/>
        </authorList>
    </citation>
    <scope>NUCLEOTIDE SEQUENCE [LARGE SCALE GENOMIC DNA]</scope>
    <source>
        <strain evidence="2">DUOXIRENSHENG_FW03</strain>
        <tissue evidence="2">Leaves</tissue>
    </source>
</reference>
<sequence length="86" mass="9788">MLFFFLGYAFAPSCCSTLFFSHLLFLSLKSQRSNCAFFTNLCYLIPGSSYFLALIVSGNFQFLGFMQLGVIELFLASRFFLDNLAF</sequence>
<keyword evidence="3" id="KW-1185">Reference proteome</keyword>
<proteinExistence type="predicted"/>